<dbReference type="AlphaFoldDB" id="A0AA38J437"/>
<sequence>MSRVEFGVNFALFQFLNIGTNTDMMGKIPTAKTEETSNQSCQKSRNLYKQSSFAYRLSNLYYTGKLPLKGEVKPKVLRAGNFTALCNNFLMQILRDAYPTTRNRRGREPFQLPSTPLIPIACRRSLTRIISLSLLLASSDNGINCIN</sequence>
<gene>
    <name evidence="1" type="ORF">Zmor_002265</name>
</gene>
<organism evidence="1 2">
    <name type="scientific">Zophobas morio</name>
    <dbReference type="NCBI Taxonomy" id="2755281"/>
    <lineage>
        <taxon>Eukaryota</taxon>
        <taxon>Metazoa</taxon>
        <taxon>Ecdysozoa</taxon>
        <taxon>Arthropoda</taxon>
        <taxon>Hexapoda</taxon>
        <taxon>Insecta</taxon>
        <taxon>Pterygota</taxon>
        <taxon>Neoptera</taxon>
        <taxon>Endopterygota</taxon>
        <taxon>Coleoptera</taxon>
        <taxon>Polyphaga</taxon>
        <taxon>Cucujiformia</taxon>
        <taxon>Tenebrionidae</taxon>
        <taxon>Zophobas</taxon>
    </lineage>
</organism>
<evidence type="ECO:0000313" key="2">
    <source>
        <dbReference type="Proteomes" id="UP001168821"/>
    </source>
</evidence>
<accession>A0AA38J437</accession>
<protein>
    <submittedName>
        <fullName evidence="1">Uncharacterized protein</fullName>
    </submittedName>
</protein>
<evidence type="ECO:0000313" key="1">
    <source>
        <dbReference type="EMBL" id="KAJ3666835.1"/>
    </source>
</evidence>
<comment type="caution">
    <text evidence="1">The sequence shown here is derived from an EMBL/GenBank/DDBJ whole genome shotgun (WGS) entry which is preliminary data.</text>
</comment>
<reference evidence="1" key="1">
    <citation type="journal article" date="2023" name="G3 (Bethesda)">
        <title>Whole genome assemblies of Zophobas morio and Tenebrio molitor.</title>
        <authorList>
            <person name="Kaur S."/>
            <person name="Stinson S.A."/>
            <person name="diCenzo G.C."/>
        </authorList>
    </citation>
    <scope>NUCLEOTIDE SEQUENCE</scope>
    <source>
        <strain evidence="1">QUZm001</strain>
    </source>
</reference>
<dbReference type="Proteomes" id="UP001168821">
    <property type="component" value="Unassembled WGS sequence"/>
</dbReference>
<keyword evidence="2" id="KW-1185">Reference proteome</keyword>
<dbReference type="EMBL" id="JALNTZ010000001">
    <property type="protein sequence ID" value="KAJ3666835.1"/>
    <property type="molecule type" value="Genomic_DNA"/>
</dbReference>
<name>A0AA38J437_9CUCU</name>
<proteinExistence type="predicted"/>